<reference evidence="1 2" key="1">
    <citation type="submission" date="2016-10" db="EMBL/GenBank/DDBJ databases">
        <title>Comparative genomics of Bacillus thuringiensis reveals a path to pathogens against multiple invertebrate hosts.</title>
        <authorList>
            <person name="Zheng J."/>
            <person name="Gao Q."/>
            <person name="Liu H."/>
            <person name="Peng D."/>
            <person name="Ruan L."/>
            <person name="Sun M."/>
        </authorList>
    </citation>
    <scope>NUCLEOTIDE SEQUENCE [LARGE SCALE GENOMIC DNA]</scope>
    <source>
        <strain evidence="1">BGSC 4CE1</strain>
    </source>
</reference>
<gene>
    <name evidence="1" type="ORF">BK749_18480</name>
</gene>
<proteinExistence type="predicted"/>
<comment type="caution">
    <text evidence="1">The sequence shown here is derived from an EMBL/GenBank/DDBJ whole genome shotgun (WGS) entry which is preliminary data.</text>
</comment>
<protein>
    <submittedName>
        <fullName evidence="1">Uncharacterized protein</fullName>
    </submittedName>
</protein>
<evidence type="ECO:0000313" key="2">
    <source>
        <dbReference type="Proteomes" id="UP000194911"/>
    </source>
</evidence>
<dbReference type="EMBL" id="NFDQ01000075">
    <property type="protein sequence ID" value="OTY71113.1"/>
    <property type="molecule type" value="Genomic_DNA"/>
</dbReference>
<evidence type="ECO:0000313" key="1">
    <source>
        <dbReference type="EMBL" id="OTY71113.1"/>
    </source>
</evidence>
<accession>A0A243CS81</accession>
<dbReference type="Proteomes" id="UP000194911">
    <property type="component" value="Unassembled WGS sequence"/>
</dbReference>
<organism evidence="1 2">
    <name type="scientific">Bacillus thuringiensis serovar vazensis</name>
    <dbReference type="NCBI Taxonomy" id="180867"/>
    <lineage>
        <taxon>Bacteria</taxon>
        <taxon>Bacillati</taxon>
        <taxon>Bacillota</taxon>
        <taxon>Bacilli</taxon>
        <taxon>Bacillales</taxon>
        <taxon>Bacillaceae</taxon>
        <taxon>Bacillus</taxon>
        <taxon>Bacillus cereus group</taxon>
    </lineage>
</organism>
<dbReference type="RefSeq" id="WP_000382052.1">
    <property type="nucleotide sequence ID" value="NZ_NFDQ01000075.1"/>
</dbReference>
<dbReference type="AlphaFoldDB" id="A0A243CS81"/>
<name>A0A243CS81_BACTU</name>
<sequence length="200" mass="23729">MDTYIEIHKPATEKNDYFLVLDEHDNFENDKILNLLSIINRYIVDVDTSMEQFMKTMMSKFHLYILVNCEGVQEELTKVQNYVFEKELKELNWRKSTVKSTILINQYDPATDIFDVISPVCMEGSLMFLFSEKEVNESELESIIKHIKFEQSRVYFNKETIELAGEMGYIVGHFEDEYYLVSLRSEKQVFVCYAEERVMD</sequence>